<protein>
    <submittedName>
        <fullName evidence="1">Uncharacterized protein</fullName>
    </submittedName>
</protein>
<name>A0A2A6CL12_PRIPA</name>
<evidence type="ECO:0000313" key="2">
    <source>
        <dbReference type="Proteomes" id="UP000005239"/>
    </source>
</evidence>
<proteinExistence type="predicted"/>
<dbReference type="EnsemblMetazoa" id="PPA41630.1">
    <property type="protein sequence ID" value="PPA41630.1"/>
    <property type="gene ID" value="WBGene00279999"/>
</dbReference>
<evidence type="ECO:0000313" key="1">
    <source>
        <dbReference type="EnsemblMetazoa" id="PPA41630.1"/>
    </source>
</evidence>
<organism evidence="1 2">
    <name type="scientific">Pristionchus pacificus</name>
    <name type="common">Parasitic nematode worm</name>
    <dbReference type="NCBI Taxonomy" id="54126"/>
    <lineage>
        <taxon>Eukaryota</taxon>
        <taxon>Metazoa</taxon>
        <taxon>Ecdysozoa</taxon>
        <taxon>Nematoda</taxon>
        <taxon>Chromadorea</taxon>
        <taxon>Rhabditida</taxon>
        <taxon>Rhabditina</taxon>
        <taxon>Diplogasteromorpha</taxon>
        <taxon>Diplogasteroidea</taxon>
        <taxon>Neodiplogasteridae</taxon>
        <taxon>Pristionchus</taxon>
    </lineage>
</organism>
<dbReference type="Proteomes" id="UP000005239">
    <property type="component" value="Unassembled WGS sequence"/>
</dbReference>
<dbReference type="OrthoDB" id="207378at2759"/>
<accession>A0A2A6CL12</accession>
<dbReference type="AlphaFoldDB" id="A0A2A6CL12"/>
<gene>
    <name evidence="1" type="primary">WBGene00279999</name>
</gene>
<reference evidence="2" key="1">
    <citation type="journal article" date="2008" name="Nat. Genet.">
        <title>The Pristionchus pacificus genome provides a unique perspective on nematode lifestyle and parasitism.</title>
        <authorList>
            <person name="Dieterich C."/>
            <person name="Clifton S.W."/>
            <person name="Schuster L.N."/>
            <person name="Chinwalla A."/>
            <person name="Delehaunty K."/>
            <person name="Dinkelacker I."/>
            <person name="Fulton L."/>
            <person name="Fulton R."/>
            <person name="Godfrey J."/>
            <person name="Minx P."/>
            <person name="Mitreva M."/>
            <person name="Roeseler W."/>
            <person name="Tian H."/>
            <person name="Witte H."/>
            <person name="Yang S.P."/>
            <person name="Wilson R.K."/>
            <person name="Sommer R.J."/>
        </authorList>
    </citation>
    <scope>NUCLEOTIDE SEQUENCE [LARGE SCALE GENOMIC DNA]</scope>
    <source>
        <strain evidence="2">PS312</strain>
    </source>
</reference>
<sequence>MIHLVLDGGDRPAHFVSLWHTYLTVTIPVVFLSYIMAYVWAFLIEIPFGKMEAIIVDLLSRTNRVGDENRTANGVRMAKTAHNCKDSDCRGTFVVVKHL</sequence>
<reference evidence="1" key="2">
    <citation type="submission" date="2022-06" db="UniProtKB">
        <authorList>
            <consortium name="EnsemblMetazoa"/>
        </authorList>
    </citation>
    <scope>IDENTIFICATION</scope>
    <source>
        <strain evidence="1">PS312</strain>
    </source>
</reference>
<accession>A0A8R1UYX3</accession>
<keyword evidence="2" id="KW-1185">Reference proteome</keyword>